<dbReference type="Proteomes" id="UP001159363">
    <property type="component" value="Chromosome 3"/>
</dbReference>
<reference evidence="2 3" key="1">
    <citation type="submission" date="2023-02" db="EMBL/GenBank/DDBJ databases">
        <title>LHISI_Scaffold_Assembly.</title>
        <authorList>
            <person name="Stuart O.P."/>
            <person name="Cleave R."/>
            <person name="Magrath M.J.L."/>
            <person name="Mikheyev A.S."/>
        </authorList>
    </citation>
    <scope>NUCLEOTIDE SEQUENCE [LARGE SCALE GENOMIC DNA]</scope>
    <source>
        <strain evidence="2">Daus_M_001</strain>
        <tissue evidence="2">Leg muscle</tissue>
    </source>
</reference>
<sequence>MRGKQHLNEGIAGEAGDPREGPPTSGIVRHGSHVRKSRSDPAGNRARFALVGGRVSMGDMPRLEEAHSAITMESIDAVESIAREKCRMTTCEIVETLCLSKETVYFFVACYRARDVAAQLVSTANMMSEVVRKLFYWVRDTRTTRPEYSEVFIVSYKHSQTVLTIKYYAMSSERVFQVTPGKTVNMYGRA</sequence>
<feature type="region of interest" description="Disordered" evidence="1">
    <location>
        <begin position="1"/>
        <end position="41"/>
    </location>
</feature>
<evidence type="ECO:0000313" key="2">
    <source>
        <dbReference type="EMBL" id="KAJ8888678.1"/>
    </source>
</evidence>
<gene>
    <name evidence="2" type="ORF">PR048_008170</name>
</gene>
<evidence type="ECO:0000313" key="3">
    <source>
        <dbReference type="Proteomes" id="UP001159363"/>
    </source>
</evidence>
<protein>
    <submittedName>
        <fullName evidence="2">Uncharacterized protein</fullName>
    </submittedName>
</protein>
<name>A0ABQ9HWC3_9NEOP</name>
<comment type="caution">
    <text evidence="2">The sequence shown here is derived from an EMBL/GenBank/DDBJ whole genome shotgun (WGS) entry which is preliminary data.</text>
</comment>
<organism evidence="2 3">
    <name type="scientific">Dryococelus australis</name>
    <dbReference type="NCBI Taxonomy" id="614101"/>
    <lineage>
        <taxon>Eukaryota</taxon>
        <taxon>Metazoa</taxon>
        <taxon>Ecdysozoa</taxon>
        <taxon>Arthropoda</taxon>
        <taxon>Hexapoda</taxon>
        <taxon>Insecta</taxon>
        <taxon>Pterygota</taxon>
        <taxon>Neoptera</taxon>
        <taxon>Polyneoptera</taxon>
        <taxon>Phasmatodea</taxon>
        <taxon>Verophasmatodea</taxon>
        <taxon>Anareolatae</taxon>
        <taxon>Phasmatidae</taxon>
        <taxon>Eurycanthinae</taxon>
        <taxon>Dryococelus</taxon>
    </lineage>
</organism>
<keyword evidence="3" id="KW-1185">Reference proteome</keyword>
<proteinExistence type="predicted"/>
<evidence type="ECO:0000256" key="1">
    <source>
        <dbReference type="SAM" id="MobiDB-lite"/>
    </source>
</evidence>
<dbReference type="EMBL" id="JARBHB010000003">
    <property type="protein sequence ID" value="KAJ8888678.1"/>
    <property type="molecule type" value="Genomic_DNA"/>
</dbReference>
<accession>A0ABQ9HWC3</accession>